<dbReference type="EMBL" id="SSTI01000001">
    <property type="protein sequence ID" value="THG42173.1"/>
    <property type="molecule type" value="Genomic_DNA"/>
</dbReference>
<dbReference type="Pfam" id="PF01169">
    <property type="entry name" value="GDT1"/>
    <property type="match status" value="2"/>
</dbReference>
<sequence length="188" mass="19224">MDALMAALVLGAICQAGDKTPWLAAILADRFRSPALVIAAAGVALAGNYALGVVAASWITPLLTPEARQLLLALALVLAGLSTTLRSRTPDRLSGWRLGAVATSVLGLAIMIVGDRMQFIVLGLAARSELPWLAAVGGTLGALSVVAPAAVIGERRWLALPQPAIRIASALVLVVTGVIAGLNAVRLL</sequence>
<dbReference type="InterPro" id="IPR001727">
    <property type="entry name" value="GDT1-like"/>
</dbReference>
<feature type="transmembrane region" description="Helical" evidence="6">
    <location>
        <begin position="35"/>
        <end position="58"/>
    </location>
</feature>
<feature type="transmembrane region" description="Helical" evidence="6">
    <location>
        <begin position="132"/>
        <end position="152"/>
    </location>
</feature>
<gene>
    <name evidence="7" type="ORF">E5988_01590</name>
</gene>
<evidence type="ECO:0000256" key="5">
    <source>
        <dbReference type="ARBA" id="ARBA00023136"/>
    </source>
</evidence>
<dbReference type="Proteomes" id="UP000308038">
    <property type="component" value="Unassembled WGS sequence"/>
</dbReference>
<keyword evidence="4 6" id="KW-1133">Transmembrane helix</keyword>
<proteinExistence type="inferred from homology"/>
<keyword evidence="3 6" id="KW-0812">Transmembrane</keyword>
<feature type="transmembrane region" description="Helical" evidence="6">
    <location>
        <begin position="164"/>
        <end position="185"/>
    </location>
</feature>
<keyword evidence="5 6" id="KW-0472">Membrane</keyword>
<evidence type="ECO:0000256" key="2">
    <source>
        <dbReference type="ARBA" id="ARBA00009190"/>
    </source>
</evidence>
<organism evidence="7 8">
    <name type="scientific">Sphingomonas olei</name>
    <dbReference type="NCBI Taxonomy" id="1886787"/>
    <lineage>
        <taxon>Bacteria</taxon>
        <taxon>Pseudomonadati</taxon>
        <taxon>Pseudomonadota</taxon>
        <taxon>Alphaproteobacteria</taxon>
        <taxon>Sphingomonadales</taxon>
        <taxon>Sphingomonadaceae</taxon>
        <taxon>Sphingomonas</taxon>
    </lineage>
</organism>
<comment type="caution">
    <text evidence="7">The sequence shown here is derived from an EMBL/GenBank/DDBJ whole genome shotgun (WGS) entry which is preliminary data.</text>
</comment>
<protein>
    <recommendedName>
        <fullName evidence="6">GDT1 family protein</fullName>
    </recommendedName>
</protein>
<evidence type="ECO:0000256" key="3">
    <source>
        <dbReference type="ARBA" id="ARBA00022692"/>
    </source>
</evidence>
<feature type="transmembrane region" description="Helical" evidence="6">
    <location>
        <begin position="70"/>
        <end position="87"/>
    </location>
</feature>
<name>A0ABY2QMV0_9SPHN</name>
<evidence type="ECO:0000256" key="6">
    <source>
        <dbReference type="RuleBase" id="RU365102"/>
    </source>
</evidence>
<reference evidence="7 8" key="1">
    <citation type="submission" date="2019-04" db="EMBL/GenBank/DDBJ databases">
        <title>Microbes associate with the intestines of laboratory mice.</title>
        <authorList>
            <person name="Navarre W."/>
            <person name="Wong E."/>
            <person name="Huang K.C."/>
            <person name="Tropini C."/>
            <person name="Ng K."/>
            <person name="Yu B."/>
        </authorList>
    </citation>
    <scope>NUCLEOTIDE SEQUENCE [LARGE SCALE GENOMIC DNA]</scope>
    <source>
        <strain evidence="7 8">NM83_B4-11</strain>
    </source>
</reference>
<keyword evidence="8" id="KW-1185">Reference proteome</keyword>
<feature type="transmembrane region" description="Helical" evidence="6">
    <location>
        <begin position="93"/>
        <end position="112"/>
    </location>
</feature>
<accession>A0ABY2QMV0</accession>
<evidence type="ECO:0000313" key="8">
    <source>
        <dbReference type="Proteomes" id="UP000308038"/>
    </source>
</evidence>
<comment type="subcellular location">
    <subcellularLocation>
        <location evidence="1 6">Membrane</location>
        <topology evidence="1 6">Multi-pass membrane protein</topology>
    </subcellularLocation>
</comment>
<evidence type="ECO:0000256" key="4">
    <source>
        <dbReference type="ARBA" id="ARBA00022989"/>
    </source>
</evidence>
<evidence type="ECO:0000313" key="7">
    <source>
        <dbReference type="EMBL" id="THG42173.1"/>
    </source>
</evidence>
<evidence type="ECO:0000256" key="1">
    <source>
        <dbReference type="ARBA" id="ARBA00004141"/>
    </source>
</evidence>
<comment type="similarity">
    <text evidence="2 6">Belongs to the GDT1 family.</text>
</comment>